<dbReference type="SUPFAM" id="SSF57802">
    <property type="entry name" value="Rubredoxin-like"/>
    <property type="match status" value="1"/>
</dbReference>
<comment type="caution">
    <text evidence="8">The sequence shown here is derived from an EMBL/GenBank/DDBJ whole genome shotgun (WGS) entry which is preliminary data.</text>
</comment>
<keyword evidence="4 6" id="KW-0249">Electron transport</keyword>
<keyword evidence="3 6" id="KW-0479">Metal-binding</keyword>
<keyword evidence="2" id="KW-0813">Transport</keyword>
<keyword evidence="9" id="KW-1185">Reference proteome</keyword>
<dbReference type="InterPro" id="IPR018527">
    <property type="entry name" value="Rubredoxin_Fe_BS"/>
</dbReference>
<dbReference type="InterPro" id="IPR050526">
    <property type="entry name" value="Rubredoxin_ET"/>
</dbReference>
<evidence type="ECO:0000256" key="4">
    <source>
        <dbReference type="ARBA" id="ARBA00022982"/>
    </source>
</evidence>
<dbReference type="PRINTS" id="PR00163">
    <property type="entry name" value="RUBREDOXIN"/>
</dbReference>
<dbReference type="InterPro" id="IPR024935">
    <property type="entry name" value="Rubredoxin_dom"/>
</dbReference>
<name>A0A7Y9QZ93_9BURK</name>
<dbReference type="Pfam" id="PF00301">
    <property type="entry name" value="Rubredoxin"/>
    <property type="match status" value="1"/>
</dbReference>
<sequence>MSTATGAAGFQGFEGSYLGDAARLPADARLECKICWWVYDPAVGDEVWQIAPGTAFTALPAHWRCPQCDGEAEQFMVLGDG</sequence>
<dbReference type="PANTHER" id="PTHR47627">
    <property type="entry name" value="RUBREDOXIN"/>
    <property type="match status" value="1"/>
</dbReference>
<evidence type="ECO:0000313" key="9">
    <source>
        <dbReference type="Proteomes" id="UP000518288"/>
    </source>
</evidence>
<evidence type="ECO:0000259" key="7">
    <source>
        <dbReference type="PROSITE" id="PS50903"/>
    </source>
</evidence>
<evidence type="ECO:0000256" key="6">
    <source>
        <dbReference type="RuleBase" id="RU003820"/>
    </source>
</evidence>
<dbReference type="AlphaFoldDB" id="A0A7Y9QZ93"/>
<dbReference type="InterPro" id="IPR024934">
    <property type="entry name" value="Rubredoxin-like_dom"/>
</dbReference>
<gene>
    <name evidence="8" type="ORF">BDD16_003223</name>
</gene>
<dbReference type="PROSITE" id="PS00202">
    <property type="entry name" value="RUBREDOXIN"/>
    <property type="match status" value="1"/>
</dbReference>
<comment type="cofactor">
    <cofactor evidence="1 6">
        <name>Fe(3+)</name>
        <dbReference type="ChEBI" id="CHEBI:29034"/>
    </cofactor>
</comment>
<dbReference type="GO" id="GO:0005506">
    <property type="term" value="F:iron ion binding"/>
    <property type="evidence" value="ECO:0007669"/>
    <property type="project" value="UniProtKB-UniRule"/>
</dbReference>
<dbReference type="EMBL" id="JACCFH010000001">
    <property type="protein sequence ID" value="NYG34237.1"/>
    <property type="molecule type" value="Genomic_DNA"/>
</dbReference>
<evidence type="ECO:0000313" key="8">
    <source>
        <dbReference type="EMBL" id="NYG34237.1"/>
    </source>
</evidence>
<dbReference type="RefSeq" id="WP_179634914.1">
    <property type="nucleotide sequence ID" value="NZ_JACCFH010000001.1"/>
</dbReference>
<accession>A0A7Y9QZ93</accession>
<dbReference type="CDD" id="cd00730">
    <property type="entry name" value="rubredoxin"/>
    <property type="match status" value="1"/>
</dbReference>
<evidence type="ECO:0000256" key="3">
    <source>
        <dbReference type="ARBA" id="ARBA00022723"/>
    </source>
</evidence>
<dbReference type="PROSITE" id="PS50903">
    <property type="entry name" value="RUBREDOXIN_LIKE"/>
    <property type="match status" value="1"/>
</dbReference>
<dbReference type="GO" id="GO:0043448">
    <property type="term" value="P:alkane catabolic process"/>
    <property type="evidence" value="ECO:0007669"/>
    <property type="project" value="TreeGrafter"/>
</dbReference>
<feature type="domain" description="Rubredoxin-like" evidence="7">
    <location>
        <begin position="27"/>
        <end position="78"/>
    </location>
</feature>
<dbReference type="Gene3D" id="2.20.28.10">
    <property type="match status" value="1"/>
</dbReference>
<keyword evidence="5 6" id="KW-0408">Iron</keyword>
<dbReference type="GO" id="GO:0009055">
    <property type="term" value="F:electron transfer activity"/>
    <property type="evidence" value="ECO:0007669"/>
    <property type="project" value="TreeGrafter"/>
</dbReference>
<evidence type="ECO:0000256" key="2">
    <source>
        <dbReference type="ARBA" id="ARBA00022448"/>
    </source>
</evidence>
<dbReference type="Proteomes" id="UP000518288">
    <property type="component" value="Unassembled WGS sequence"/>
</dbReference>
<reference evidence="8 9" key="1">
    <citation type="submission" date="2020-07" db="EMBL/GenBank/DDBJ databases">
        <title>Genomic Encyclopedia of Archaeal and Bacterial Type Strains, Phase II (KMG-II): from individual species to whole genera.</title>
        <authorList>
            <person name="Goeker M."/>
        </authorList>
    </citation>
    <scope>NUCLEOTIDE SEQUENCE [LARGE SCALE GENOMIC DNA]</scope>
    <source>
        <strain evidence="8 9">DSM 21226</strain>
    </source>
</reference>
<evidence type="ECO:0000256" key="5">
    <source>
        <dbReference type="ARBA" id="ARBA00023004"/>
    </source>
</evidence>
<comment type="similarity">
    <text evidence="6">Belongs to the rubredoxin family.</text>
</comment>
<dbReference type="PANTHER" id="PTHR47627:SF1">
    <property type="entry name" value="RUBREDOXIN-1-RELATED"/>
    <property type="match status" value="1"/>
</dbReference>
<proteinExistence type="inferred from homology"/>
<organism evidence="8 9">
    <name type="scientific">Sphaerotilus montanus</name>
    <dbReference type="NCBI Taxonomy" id="522889"/>
    <lineage>
        <taxon>Bacteria</taxon>
        <taxon>Pseudomonadati</taxon>
        <taxon>Pseudomonadota</taxon>
        <taxon>Betaproteobacteria</taxon>
        <taxon>Burkholderiales</taxon>
        <taxon>Sphaerotilaceae</taxon>
        <taxon>Sphaerotilus</taxon>
    </lineage>
</organism>
<protein>
    <recommendedName>
        <fullName evidence="6">Rubredoxin</fullName>
    </recommendedName>
</protein>
<evidence type="ECO:0000256" key="1">
    <source>
        <dbReference type="ARBA" id="ARBA00001965"/>
    </source>
</evidence>